<comment type="caution">
    <text evidence="8">The sequence shown here is derived from an EMBL/GenBank/DDBJ whole genome shotgun (WGS) entry which is preliminary data.</text>
</comment>
<dbReference type="NCBIfam" id="TIGR00401">
    <property type="entry name" value="msrA"/>
    <property type="match status" value="1"/>
</dbReference>
<dbReference type="Gene3D" id="3.30.1060.10">
    <property type="entry name" value="Peptide methionine sulphoxide reductase MsrA"/>
    <property type="match status" value="1"/>
</dbReference>
<keyword evidence="9" id="KW-1185">Reference proteome</keyword>
<feature type="compositionally biased region" description="Basic and acidic residues" evidence="5">
    <location>
        <begin position="57"/>
        <end position="66"/>
    </location>
</feature>
<organism evidence="8 9">
    <name type="scientific">Plesiocystis pacifica SIR-1</name>
    <dbReference type="NCBI Taxonomy" id="391625"/>
    <lineage>
        <taxon>Bacteria</taxon>
        <taxon>Pseudomonadati</taxon>
        <taxon>Myxococcota</taxon>
        <taxon>Polyangia</taxon>
        <taxon>Nannocystales</taxon>
        <taxon>Nannocystaceae</taxon>
        <taxon>Plesiocystis</taxon>
    </lineage>
</organism>
<name>A6GD07_9BACT</name>
<evidence type="ECO:0000313" key="8">
    <source>
        <dbReference type="EMBL" id="EDM76245.1"/>
    </source>
</evidence>
<evidence type="ECO:0000256" key="2">
    <source>
        <dbReference type="ARBA" id="ARBA00047806"/>
    </source>
</evidence>
<feature type="region of interest" description="Disordered" evidence="5">
    <location>
        <begin position="31"/>
        <end position="66"/>
    </location>
</feature>
<dbReference type="Pfam" id="PF01625">
    <property type="entry name" value="PMSR"/>
    <property type="match status" value="1"/>
</dbReference>
<dbReference type="EC" id="1.8.4.11" evidence="4"/>
<dbReference type="RefSeq" id="WP_006974598.1">
    <property type="nucleotide sequence ID" value="NZ_ABCS01000069.1"/>
</dbReference>
<dbReference type="PANTHER" id="PTHR43774">
    <property type="entry name" value="PEPTIDE METHIONINE SULFOXIDE REDUCTASE"/>
    <property type="match status" value="1"/>
</dbReference>
<feature type="chain" id="PRO_5002693871" description="Peptide methionine sulfoxide reductase MsrA" evidence="6">
    <location>
        <begin position="36"/>
        <end position="243"/>
    </location>
</feature>
<dbReference type="STRING" id="391625.PPSIR1_42256"/>
<keyword evidence="1 4" id="KW-0560">Oxidoreductase</keyword>
<feature type="compositionally biased region" description="Low complexity" evidence="5">
    <location>
        <begin position="31"/>
        <end position="54"/>
    </location>
</feature>
<dbReference type="GO" id="GO:0008113">
    <property type="term" value="F:peptide-methionine (S)-S-oxide reductase activity"/>
    <property type="evidence" value="ECO:0007669"/>
    <property type="project" value="UniProtKB-UniRule"/>
</dbReference>
<dbReference type="OrthoDB" id="4174719at2"/>
<dbReference type="InterPro" id="IPR036509">
    <property type="entry name" value="Met_Sox_Rdtase_MsrA_sf"/>
</dbReference>
<reference evidence="8 9" key="1">
    <citation type="submission" date="2007-06" db="EMBL/GenBank/DDBJ databases">
        <authorList>
            <person name="Shimkets L."/>
            <person name="Ferriera S."/>
            <person name="Johnson J."/>
            <person name="Kravitz S."/>
            <person name="Beeson K."/>
            <person name="Sutton G."/>
            <person name="Rogers Y.-H."/>
            <person name="Friedman R."/>
            <person name="Frazier M."/>
            <person name="Venter J.C."/>
        </authorList>
    </citation>
    <scope>NUCLEOTIDE SEQUENCE [LARGE SCALE GENOMIC DNA]</scope>
    <source>
        <strain evidence="8 9">SIR-1</strain>
    </source>
</reference>
<dbReference type="HAMAP" id="MF_01401">
    <property type="entry name" value="MsrA"/>
    <property type="match status" value="1"/>
</dbReference>
<dbReference type="InterPro" id="IPR002569">
    <property type="entry name" value="Met_Sox_Rdtase_MsrA_dom"/>
</dbReference>
<evidence type="ECO:0000256" key="3">
    <source>
        <dbReference type="ARBA" id="ARBA00048782"/>
    </source>
</evidence>
<feature type="active site" evidence="4">
    <location>
        <position position="92"/>
    </location>
</feature>
<feature type="signal peptide" evidence="6">
    <location>
        <begin position="1"/>
        <end position="35"/>
    </location>
</feature>
<dbReference type="GO" id="GO:0033744">
    <property type="term" value="F:L-methionine:thioredoxin-disulfide S-oxidoreductase activity"/>
    <property type="evidence" value="ECO:0007669"/>
    <property type="project" value="RHEA"/>
</dbReference>
<protein>
    <recommendedName>
        <fullName evidence="4">Peptide methionine sulfoxide reductase MsrA</fullName>
        <shortName evidence="4">Protein-methionine-S-oxide reductase</shortName>
        <ecNumber evidence="4">1.8.4.11</ecNumber>
    </recommendedName>
    <alternativeName>
        <fullName evidence="4">Peptide-methionine (S)-S-oxide reductase</fullName>
        <shortName evidence="4">Peptide Met(O) reductase</shortName>
    </alternativeName>
</protein>
<dbReference type="Proteomes" id="UP000005801">
    <property type="component" value="Unassembled WGS sequence"/>
</dbReference>
<evidence type="ECO:0000256" key="5">
    <source>
        <dbReference type="SAM" id="MobiDB-lite"/>
    </source>
</evidence>
<dbReference type="EMBL" id="ABCS01000069">
    <property type="protein sequence ID" value="EDM76245.1"/>
    <property type="molecule type" value="Genomic_DNA"/>
</dbReference>
<evidence type="ECO:0000256" key="6">
    <source>
        <dbReference type="SAM" id="SignalP"/>
    </source>
</evidence>
<evidence type="ECO:0000256" key="1">
    <source>
        <dbReference type="ARBA" id="ARBA00023002"/>
    </source>
</evidence>
<evidence type="ECO:0000313" key="9">
    <source>
        <dbReference type="Proteomes" id="UP000005801"/>
    </source>
</evidence>
<dbReference type="PANTHER" id="PTHR43774:SF1">
    <property type="entry name" value="PEPTIDE METHIONINE SULFOXIDE REDUCTASE MSRA 2"/>
    <property type="match status" value="1"/>
</dbReference>
<comment type="catalytic activity">
    <reaction evidence="2 4">
        <text>L-methionyl-[protein] + [thioredoxin]-disulfide + H2O = L-methionyl-(S)-S-oxide-[protein] + [thioredoxin]-dithiol</text>
        <dbReference type="Rhea" id="RHEA:14217"/>
        <dbReference type="Rhea" id="RHEA-COMP:10698"/>
        <dbReference type="Rhea" id="RHEA-COMP:10700"/>
        <dbReference type="Rhea" id="RHEA-COMP:12313"/>
        <dbReference type="Rhea" id="RHEA-COMP:12315"/>
        <dbReference type="ChEBI" id="CHEBI:15377"/>
        <dbReference type="ChEBI" id="CHEBI:16044"/>
        <dbReference type="ChEBI" id="CHEBI:29950"/>
        <dbReference type="ChEBI" id="CHEBI:44120"/>
        <dbReference type="ChEBI" id="CHEBI:50058"/>
        <dbReference type="EC" id="1.8.4.11"/>
    </reaction>
</comment>
<dbReference type="AlphaFoldDB" id="A6GD07"/>
<evidence type="ECO:0000256" key="4">
    <source>
        <dbReference type="HAMAP-Rule" id="MF_01401"/>
    </source>
</evidence>
<dbReference type="eggNOG" id="COG0225">
    <property type="taxonomic scope" value="Bacteria"/>
</dbReference>
<feature type="domain" description="Peptide methionine sulphoxide reductase MsrA" evidence="7">
    <location>
        <begin position="86"/>
        <end position="235"/>
    </location>
</feature>
<comment type="catalytic activity">
    <reaction evidence="3 4">
        <text>[thioredoxin]-disulfide + L-methionine + H2O = L-methionine (S)-S-oxide + [thioredoxin]-dithiol</text>
        <dbReference type="Rhea" id="RHEA:19993"/>
        <dbReference type="Rhea" id="RHEA-COMP:10698"/>
        <dbReference type="Rhea" id="RHEA-COMP:10700"/>
        <dbReference type="ChEBI" id="CHEBI:15377"/>
        <dbReference type="ChEBI" id="CHEBI:29950"/>
        <dbReference type="ChEBI" id="CHEBI:50058"/>
        <dbReference type="ChEBI" id="CHEBI:57844"/>
        <dbReference type="ChEBI" id="CHEBI:58772"/>
        <dbReference type="EC" id="1.8.4.11"/>
    </reaction>
</comment>
<proteinExistence type="inferred from homology"/>
<comment type="function">
    <text evidence="4">Has an important function as a repair enzyme for proteins that have been inactivated by oxidation. Catalyzes the reversible oxidation-reduction of methionine sulfoxide in proteins to methionine.</text>
</comment>
<gene>
    <name evidence="4" type="primary">msrA</name>
    <name evidence="8" type="ORF">PPSIR1_42256</name>
</gene>
<accession>A6GD07</accession>
<dbReference type="SUPFAM" id="SSF55068">
    <property type="entry name" value="Peptide methionine sulfoxide reductase"/>
    <property type="match status" value="1"/>
</dbReference>
<sequence length="243" mass="25934">MSASTSPRRTTSAALAALLAIPLATTLACSPSADAPTTTAPSTDADASPSAPADAEADAKPEGPGKAVIKDAPFDVSAVEAAGGVAYFAGGCFWGVEHFLEQIDGVLRVESGYMGGHVDSPSYQDVLTHESGHYEAVRVYFDPAKVNYEVVAKRFFEIHDPTQANGQGPDIGPQYRSAVFVTGDEQRTVTEGLIERLKARDYAVVTEVLPAATFWPAEEYHQNYYARKGDTPYCHAPVDRFGD</sequence>
<evidence type="ECO:0000259" key="7">
    <source>
        <dbReference type="Pfam" id="PF01625"/>
    </source>
</evidence>
<comment type="similarity">
    <text evidence="4">Belongs to the MsrA Met sulfoxide reductase family.</text>
</comment>
<keyword evidence="6" id="KW-0732">Signal</keyword>